<dbReference type="EMBL" id="VBAI01000183">
    <property type="protein sequence ID" value="TMJ08700.1"/>
    <property type="molecule type" value="Genomic_DNA"/>
</dbReference>
<dbReference type="PANTHER" id="PTHR43116:SF3">
    <property type="entry name" value="CLASS I PEPTIDE CHAIN RELEASE FACTOR"/>
    <property type="match status" value="1"/>
</dbReference>
<keyword evidence="4 5" id="KW-0648">Protein biosynthesis</keyword>
<evidence type="ECO:0000313" key="8">
    <source>
        <dbReference type="EMBL" id="TMJ08700.1"/>
    </source>
</evidence>
<dbReference type="GO" id="GO:0016149">
    <property type="term" value="F:translation release factor activity, codon specific"/>
    <property type="evidence" value="ECO:0007669"/>
    <property type="project" value="UniProtKB-UniRule"/>
</dbReference>
<dbReference type="SMART" id="SM00937">
    <property type="entry name" value="PCRF"/>
    <property type="match status" value="1"/>
</dbReference>
<dbReference type="Proteomes" id="UP000315217">
    <property type="component" value="Unassembled WGS sequence"/>
</dbReference>
<gene>
    <name evidence="5" type="primary">prfB</name>
    <name evidence="8" type="ORF">E6G98_11655</name>
</gene>
<dbReference type="PROSITE" id="PS00745">
    <property type="entry name" value="RF_PROK_I"/>
    <property type="match status" value="1"/>
</dbReference>
<evidence type="ECO:0000256" key="3">
    <source>
        <dbReference type="ARBA" id="ARBA00022481"/>
    </source>
</evidence>
<evidence type="ECO:0000256" key="5">
    <source>
        <dbReference type="HAMAP-Rule" id="MF_00094"/>
    </source>
</evidence>
<evidence type="ECO:0000256" key="6">
    <source>
        <dbReference type="NCBIfam" id="TIGR00020"/>
    </source>
</evidence>
<dbReference type="Gene3D" id="1.20.58.410">
    <property type="entry name" value="Release factor"/>
    <property type="match status" value="1"/>
</dbReference>
<comment type="PTM">
    <text evidence="5">Methylated by PrmC. Methylation increases the termination efficiency of RF2.</text>
</comment>
<protein>
    <recommendedName>
        <fullName evidence="5 6">Peptide chain release factor 2</fullName>
        <shortName evidence="5">RF-2</shortName>
    </recommendedName>
</protein>
<keyword evidence="5" id="KW-0963">Cytoplasm</keyword>
<sequence>MTLEEIKSTIDSDRTRLEEIRRHLDVSAKEARIAWLQDQMQRPDLWSHPDQAKKLGQELSTLRAQVEDFTRLQRQIEDLAVLARLAQDDPAGLDPAELATDAQRVHQQLQRLELMTLLSGEHDASNAIVSVHAGAGGTDSQDWAQMLLRMYARWAERRGFTTEIVDLSPGEEAGIKSATMIINGPYAYGYLKGERGVHRLVRLSPFDAAHRRHTSFVLVDVIPDVEEVEVAVRDDELKVETYRAGGAGGQNVNKVETAVRITHLPTGIVVQCQNERSQHANRLTAMRLLRAKLAELQAAQRQQRLAELRGEFKEAAWGNQIRSYVLHPYTLVKDHRTGEETGDAESVIDGNLDRFIDAYLRRPVPTP</sequence>
<evidence type="ECO:0000256" key="2">
    <source>
        <dbReference type="ARBA" id="ARBA00010835"/>
    </source>
</evidence>
<dbReference type="InterPro" id="IPR005139">
    <property type="entry name" value="PCRF"/>
</dbReference>
<evidence type="ECO:0000313" key="9">
    <source>
        <dbReference type="Proteomes" id="UP000315217"/>
    </source>
</evidence>
<evidence type="ECO:0000256" key="1">
    <source>
        <dbReference type="ARBA" id="ARBA00002613"/>
    </source>
</evidence>
<feature type="domain" description="Prokaryotic-type class I peptide chain release factors" evidence="7">
    <location>
        <begin position="243"/>
        <end position="259"/>
    </location>
</feature>
<dbReference type="InterPro" id="IPR000352">
    <property type="entry name" value="Pep_chain_release_fac_I"/>
</dbReference>
<dbReference type="NCBIfam" id="TIGR00020">
    <property type="entry name" value="prfB"/>
    <property type="match status" value="1"/>
</dbReference>
<reference evidence="8 9" key="1">
    <citation type="journal article" date="2019" name="Nat. Microbiol.">
        <title>Mediterranean grassland soil C-N compound turnover is dependent on rainfall and depth, and is mediated by genomically divergent microorganisms.</title>
        <authorList>
            <person name="Diamond S."/>
            <person name="Andeer P.F."/>
            <person name="Li Z."/>
            <person name="Crits-Christoph A."/>
            <person name="Burstein D."/>
            <person name="Anantharaman K."/>
            <person name="Lane K.R."/>
            <person name="Thomas B.C."/>
            <person name="Pan C."/>
            <person name="Northen T.R."/>
            <person name="Banfield J.F."/>
        </authorList>
    </citation>
    <scope>NUCLEOTIDE SEQUENCE [LARGE SCALE GENOMIC DNA]</scope>
    <source>
        <strain evidence="8">NP_1</strain>
    </source>
</reference>
<evidence type="ECO:0000256" key="4">
    <source>
        <dbReference type="ARBA" id="ARBA00022917"/>
    </source>
</evidence>
<dbReference type="Pfam" id="PF00472">
    <property type="entry name" value="RF-1"/>
    <property type="match status" value="1"/>
</dbReference>
<comment type="subcellular location">
    <subcellularLocation>
        <location evidence="5">Cytoplasm</location>
    </subcellularLocation>
</comment>
<dbReference type="FunFam" id="3.30.160.20:FF:000004">
    <property type="entry name" value="Peptide chain release factor 1"/>
    <property type="match status" value="1"/>
</dbReference>
<keyword evidence="3 5" id="KW-0488">Methylation</keyword>
<dbReference type="InterPro" id="IPR045853">
    <property type="entry name" value="Pep_chain_release_fac_I_sf"/>
</dbReference>
<dbReference type="AlphaFoldDB" id="A0A537LL39"/>
<dbReference type="PANTHER" id="PTHR43116">
    <property type="entry name" value="PEPTIDE CHAIN RELEASE FACTOR 2"/>
    <property type="match status" value="1"/>
</dbReference>
<dbReference type="Gene3D" id="3.30.70.1660">
    <property type="match status" value="1"/>
</dbReference>
<dbReference type="HAMAP" id="MF_00094">
    <property type="entry name" value="Rel_fac_2"/>
    <property type="match status" value="1"/>
</dbReference>
<dbReference type="GO" id="GO:0005737">
    <property type="term" value="C:cytoplasm"/>
    <property type="evidence" value="ECO:0007669"/>
    <property type="project" value="UniProtKB-SubCell"/>
</dbReference>
<dbReference type="Gene3D" id="3.30.160.20">
    <property type="match status" value="1"/>
</dbReference>
<accession>A0A537LL39</accession>
<evidence type="ECO:0000259" key="7">
    <source>
        <dbReference type="PROSITE" id="PS00745"/>
    </source>
</evidence>
<dbReference type="InterPro" id="IPR004374">
    <property type="entry name" value="PrfB"/>
</dbReference>
<comment type="function">
    <text evidence="1 5">Peptide chain release factor 2 directs the termination of translation in response to the peptide chain termination codons UGA and UAA.</text>
</comment>
<name>A0A537LL39_9BACT</name>
<proteinExistence type="inferred from homology"/>
<dbReference type="Pfam" id="PF03462">
    <property type="entry name" value="PCRF"/>
    <property type="match status" value="1"/>
</dbReference>
<comment type="caution">
    <text evidence="8">The sequence shown here is derived from an EMBL/GenBank/DDBJ whole genome shotgun (WGS) entry which is preliminary data.</text>
</comment>
<feature type="modified residue" description="N5-methylglutamine" evidence="5">
    <location>
        <position position="250"/>
    </location>
</feature>
<dbReference type="SUPFAM" id="SSF75620">
    <property type="entry name" value="Release factor"/>
    <property type="match status" value="1"/>
</dbReference>
<comment type="similarity">
    <text evidence="2 5">Belongs to the prokaryotic/mitochondrial release factor family.</text>
</comment>
<organism evidence="8 9">
    <name type="scientific">Candidatus Segetimicrobium genomatis</name>
    <dbReference type="NCBI Taxonomy" id="2569760"/>
    <lineage>
        <taxon>Bacteria</taxon>
        <taxon>Bacillati</taxon>
        <taxon>Candidatus Sysuimicrobiota</taxon>
        <taxon>Candidatus Sysuimicrobiia</taxon>
        <taxon>Candidatus Sysuimicrobiales</taxon>
        <taxon>Candidatus Segetimicrobiaceae</taxon>
        <taxon>Candidatus Segetimicrobium</taxon>
    </lineage>
</organism>